<protein>
    <submittedName>
        <fullName evidence="9">ABC transporter permease</fullName>
    </submittedName>
</protein>
<dbReference type="PANTHER" id="PTHR43386">
    <property type="entry name" value="OLIGOPEPTIDE TRANSPORT SYSTEM PERMEASE PROTEIN APPC"/>
    <property type="match status" value="1"/>
</dbReference>
<dbReference type="SUPFAM" id="SSF161098">
    <property type="entry name" value="MetI-like"/>
    <property type="match status" value="1"/>
</dbReference>
<accession>A0A6L5XMJ3</accession>
<dbReference type="Pfam" id="PF12911">
    <property type="entry name" value="OppC_N"/>
    <property type="match status" value="1"/>
</dbReference>
<keyword evidence="2 7" id="KW-0813">Transport</keyword>
<feature type="transmembrane region" description="Helical" evidence="7">
    <location>
        <begin position="268"/>
        <end position="293"/>
    </location>
</feature>
<gene>
    <name evidence="9" type="ORF">FYJ44_10095</name>
</gene>
<evidence type="ECO:0000256" key="5">
    <source>
        <dbReference type="ARBA" id="ARBA00022989"/>
    </source>
</evidence>
<evidence type="ECO:0000313" key="10">
    <source>
        <dbReference type="Proteomes" id="UP000477488"/>
    </source>
</evidence>
<feature type="transmembrane region" description="Helical" evidence="7">
    <location>
        <begin position="41"/>
        <end position="63"/>
    </location>
</feature>
<keyword evidence="10" id="KW-1185">Reference proteome</keyword>
<dbReference type="InterPro" id="IPR000515">
    <property type="entry name" value="MetI-like"/>
</dbReference>
<keyword evidence="3" id="KW-1003">Cell membrane</keyword>
<evidence type="ECO:0000256" key="7">
    <source>
        <dbReference type="RuleBase" id="RU363032"/>
    </source>
</evidence>
<evidence type="ECO:0000256" key="3">
    <source>
        <dbReference type="ARBA" id="ARBA00022475"/>
    </source>
</evidence>
<dbReference type="EMBL" id="VUMH01000010">
    <property type="protein sequence ID" value="MSS28376.1"/>
    <property type="molecule type" value="Genomic_DNA"/>
</dbReference>
<name>A0A6L5XMJ3_9BACT</name>
<evidence type="ECO:0000256" key="4">
    <source>
        <dbReference type="ARBA" id="ARBA00022692"/>
    </source>
</evidence>
<dbReference type="GO" id="GO:0055085">
    <property type="term" value="P:transmembrane transport"/>
    <property type="evidence" value="ECO:0007669"/>
    <property type="project" value="InterPro"/>
</dbReference>
<dbReference type="Pfam" id="PF00528">
    <property type="entry name" value="BPD_transp_1"/>
    <property type="match status" value="1"/>
</dbReference>
<sequence length="304" mass="31958">MDTRSRTDAQAVTPPALGGEAAARAAGPFRQAAEMFCKNRAAVLGLALLCIIVAVSLAGPFFLSADPFEIAGAPMTPPLEDGHLLGTDYVGRDILTGIVHGGRATLAVALAATLCNLLIGLSVGALAGYYQGAPNTLLMKITEFFQVLPPLLFAMVLVSLFSPSIGMIAVAIGLVTWPSLARLTRGEFMRIRELEYVTAAQLIGAGHCRVITRVMLPNALPPIIVNATLNVGSAVLYEAGLSFLGLGDPNVMSWGLLIGASRDYIFDAWWAVTLPGLVIFLTSLSICLVGDGLTTALNPKLRKL</sequence>
<keyword evidence="6 7" id="KW-0472">Membrane</keyword>
<dbReference type="InterPro" id="IPR025966">
    <property type="entry name" value="OppC_N"/>
</dbReference>
<organism evidence="9 10">
    <name type="scientific">Desulfovibrio porci</name>
    <dbReference type="NCBI Taxonomy" id="2605782"/>
    <lineage>
        <taxon>Bacteria</taxon>
        <taxon>Pseudomonadati</taxon>
        <taxon>Thermodesulfobacteriota</taxon>
        <taxon>Desulfovibrionia</taxon>
        <taxon>Desulfovibrionales</taxon>
        <taxon>Desulfovibrionaceae</taxon>
        <taxon>Desulfovibrio</taxon>
    </lineage>
</organism>
<reference evidence="9 10" key="1">
    <citation type="submission" date="2019-09" db="EMBL/GenBank/DDBJ databases">
        <title>In-depth cultivation of the pig gut microbiome towards novel bacterial diversity and tailored functional studies.</title>
        <authorList>
            <person name="Wylensek D."/>
            <person name="Hitch T.C.A."/>
            <person name="Clavel T."/>
        </authorList>
    </citation>
    <scope>NUCLEOTIDE SEQUENCE [LARGE SCALE GENOMIC DNA]</scope>
    <source>
        <strain evidence="9 10">PG-178-WT-4</strain>
    </source>
</reference>
<dbReference type="GO" id="GO:0005886">
    <property type="term" value="C:plasma membrane"/>
    <property type="evidence" value="ECO:0007669"/>
    <property type="project" value="UniProtKB-SubCell"/>
</dbReference>
<comment type="caution">
    <text evidence="9">The sequence shown here is derived from an EMBL/GenBank/DDBJ whole genome shotgun (WGS) entry which is preliminary data.</text>
</comment>
<comment type="similarity">
    <text evidence="7">Belongs to the binding-protein-dependent transport system permease family.</text>
</comment>
<feature type="transmembrane region" description="Helical" evidence="7">
    <location>
        <begin position="106"/>
        <end position="130"/>
    </location>
</feature>
<keyword evidence="5 7" id="KW-1133">Transmembrane helix</keyword>
<comment type="subcellular location">
    <subcellularLocation>
        <location evidence="1 7">Cell membrane</location>
        <topology evidence="1 7">Multi-pass membrane protein</topology>
    </subcellularLocation>
</comment>
<proteinExistence type="inferred from homology"/>
<evidence type="ECO:0000256" key="6">
    <source>
        <dbReference type="ARBA" id="ARBA00023136"/>
    </source>
</evidence>
<dbReference type="CDD" id="cd06261">
    <property type="entry name" value="TM_PBP2"/>
    <property type="match status" value="1"/>
</dbReference>
<feature type="transmembrane region" description="Helical" evidence="7">
    <location>
        <begin position="151"/>
        <end position="177"/>
    </location>
</feature>
<feature type="domain" description="ABC transmembrane type-1" evidence="8">
    <location>
        <begin position="102"/>
        <end position="290"/>
    </location>
</feature>
<dbReference type="Proteomes" id="UP000477488">
    <property type="component" value="Unassembled WGS sequence"/>
</dbReference>
<dbReference type="PROSITE" id="PS50928">
    <property type="entry name" value="ABC_TM1"/>
    <property type="match status" value="1"/>
</dbReference>
<evidence type="ECO:0000256" key="2">
    <source>
        <dbReference type="ARBA" id="ARBA00022448"/>
    </source>
</evidence>
<evidence type="ECO:0000259" key="8">
    <source>
        <dbReference type="PROSITE" id="PS50928"/>
    </source>
</evidence>
<dbReference type="AlphaFoldDB" id="A0A6L5XMJ3"/>
<dbReference type="Gene3D" id="1.10.3720.10">
    <property type="entry name" value="MetI-like"/>
    <property type="match status" value="1"/>
</dbReference>
<dbReference type="InterPro" id="IPR035906">
    <property type="entry name" value="MetI-like_sf"/>
</dbReference>
<keyword evidence="4 7" id="KW-0812">Transmembrane</keyword>
<evidence type="ECO:0000256" key="1">
    <source>
        <dbReference type="ARBA" id="ARBA00004651"/>
    </source>
</evidence>
<dbReference type="PANTHER" id="PTHR43386:SF1">
    <property type="entry name" value="D,D-DIPEPTIDE TRANSPORT SYSTEM PERMEASE PROTEIN DDPC-RELATED"/>
    <property type="match status" value="1"/>
</dbReference>
<dbReference type="InterPro" id="IPR050366">
    <property type="entry name" value="BP-dependent_transpt_permease"/>
</dbReference>
<evidence type="ECO:0000313" key="9">
    <source>
        <dbReference type="EMBL" id="MSS28376.1"/>
    </source>
</evidence>
<dbReference type="RefSeq" id="WP_154511718.1">
    <property type="nucleotide sequence ID" value="NZ_VUMH01000010.1"/>
</dbReference>